<evidence type="ECO:0000313" key="9">
    <source>
        <dbReference type="EMBL" id="KAG9336264.1"/>
    </source>
</evidence>
<dbReference type="AlphaFoldDB" id="A0A8T2N8J4"/>
<dbReference type="PANTHER" id="PTHR19444:SF13">
    <property type="entry name" value="PROTEIN UNC-93 HOMOLOG A"/>
    <property type="match status" value="1"/>
</dbReference>
<name>A0A8T2N8J4_9TELE</name>
<dbReference type="Proteomes" id="UP000824540">
    <property type="component" value="Unassembled WGS sequence"/>
</dbReference>
<evidence type="ECO:0000256" key="2">
    <source>
        <dbReference type="ARBA" id="ARBA00009172"/>
    </source>
</evidence>
<keyword evidence="5 8" id="KW-0472">Membrane</keyword>
<keyword evidence="10" id="KW-1185">Reference proteome</keyword>
<sequence length="422" mass="46266">MQACMSSLFISSLNPAEGLGVASLSVIYGALILSSVFSPPIIIKNLGSKWTIVASMGCYVTATIVPTSVILGFGAAPLWSAKCTYLTISANLEAGKNRKRSQDLVNQYFGVFFLMFQSSAVWGNLLSALILGQDSNMAEITQEYLQFCGAAGSCEYAGTATGNSTRPTQSLVNTLLGCYIGFGVLAMVLVAVFLDNIDGDVARMYRKNREPVGSVILATFKHLKDKRQLLLIPLTVYSGLEQGFLSGDYNKYYVTCALGISFVGYTMICFGTTNSLCSLAYGKLSQYSGRFALFCLAAGLNFACIIALLYWRPDPDQLPMFFVFPGLWAMADAVWQTQINGKLREAAFSNYRLWESTGFVITYAYSNFLCVNVKLYILIGVLLVSMGLYAWVEYEEHKNSAVVAQNKNVTIEEDKEDKELTT</sequence>
<evidence type="ECO:0000256" key="7">
    <source>
        <dbReference type="ARBA" id="ARBA00040854"/>
    </source>
</evidence>
<feature type="transmembrane region" description="Helical" evidence="8">
    <location>
        <begin position="291"/>
        <end position="311"/>
    </location>
</feature>
<dbReference type="PANTHER" id="PTHR19444">
    <property type="entry name" value="UNC-93 RELATED"/>
    <property type="match status" value="1"/>
</dbReference>
<dbReference type="EMBL" id="JAFBMS010000102">
    <property type="protein sequence ID" value="KAG9336264.1"/>
    <property type="molecule type" value="Genomic_DNA"/>
</dbReference>
<dbReference type="SUPFAM" id="SSF103473">
    <property type="entry name" value="MFS general substrate transporter"/>
    <property type="match status" value="1"/>
</dbReference>
<proteinExistence type="inferred from homology"/>
<dbReference type="FunFam" id="1.20.1250.20:FF:000290">
    <property type="entry name" value="Unc-93 homolog A"/>
    <property type="match status" value="1"/>
</dbReference>
<keyword evidence="3 8" id="KW-0812">Transmembrane</keyword>
<dbReference type="OrthoDB" id="78663at2759"/>
<dbReference type="GO" id="GO:0016020">
    <property type="term" value="C:membrane"/>
    <property type="evidence" value="ECO:0007669"/>
    <property type="project" value="UniProtKB-SubCell"/>
</dbReference>
<dbReference type="InterPro" id="IPR036259">
    <property type="entry name" value="MFS_trans_sf"/>
</dbReference>
<feature type="transmembrane region" description="Helical" evidence="8">
    <location>
        <begin position="252"/>
        <end position="270"/>
    </location>
</feature>
<comment type="similarity">
    <text evidence="2">Belongs to the unc-93 family.</text>
</comment>
<evidence type="ECO:0000256" key="6">
    <source>
        <dbReference type="ARBA" id="ARBA00023180"/>
    </source>
</evidence>
<dbReference type="InterPro" id="IPR051951">
    <property type="entry name" value="UNC-93_regulatory"/>
</dbReference>
<evidence type="ECO:0000256" key="4">
    <source>
        <dbReference type="ARBA" id="ARBA00022989"/>
    </source>
</evidence>
<feature type="transmembrane region" description="Helical" evidence="8">
    <location>
        <begin position="375"/>
        <end position="392"/>
    </location>
</feature>
<feature type="transmembrane region" description="Helical" evidence="8">
    <location>
        <begin position="28"/>
        <end position="46"/>
    </location>
</feature>
<accession>A0A8T2N8J4</accession>
<keyword evidence="6" id="KW-0325">Glycoprotein</keyword>
<gene>
    <name evidence="9" type="ORF">JZ751_002611</name>
</gene>
<comment type="subcellular location">
    <subcellularLocation>
        <location evidence="1">Membrane</location>
        <topology evidence="1">Multi-pass membrane protein</topology>
    </subcellularLocation>
</comment>
<dbReference type="Pfam" id="PF05978">
    <property type="entry name" value="UNC-93"/>
    <property type="match status" value="1"/>
</dbReference>
<feature type="transmembrane region" description="Helical" evidence="8">
    <location>
        <begin position="108"/>
        <end position="131"/>
    </location>
</feature>
<dbReference type="InterPro" id="IPR010291">
    <property type="entry name" value="Ion_channel_UNC-93"/>
</dbReference>
<evidence type="ECO:0000313" key="10">
    <source>
        <dbReference type="Proteomes" id="UP000824540"/>
    </source>
</evidence>
<evidence type="ECO:0000256" key="1">
    <source>
        <dbReference type="ARBA" id="ARBA00004141"/>
    </source>
</evidence>
<feature type="transmembrane region" description="Helical" evidence="8">
    <location>
        <begin position="171"/>
        <end position="194"/>
    </location>
</feature>
<evidence type="ECO:0000256" key="5">
    <source>
        <dbReference type="ARBA" id="ARBA00023136"/>
    </source>
</evidence>
<protein>
    <recommendedName>
        <fullName evidence="7">Protein unc-93 homolog A</fullName>
    </recommendedName>
</protein>
<reference evidence="9" key="1">
    <citation type="thesis" date="2021" institute="BYU ScholarsArchive" country="Provo, UT, USA">
        <title>Applications of and Algorithms for Genome Assembly and Genomic Analyses with an Emphasis on Marine Teleosts.</title>
        <authorList>
            <person name="Pickett B.D."/>
        </authorList>
    </citation>
    <scope>NUCLEOTIDE SEQUENCE</scope>
    <source>
        <strain evidence="9">HI-2016</strain>
    </source>
</reference>
<organism evidence="9 10">
    <name type="scientific">Albula glossodonta</name>
    <name type="common">roundjaw bonefish</name>
    <dbReference type="NCBI Taxonomy" id="121402"/>
    <lineage>
        <taxon>Eukaryota</taxon>
        <taxon>Metazoa</taxon>
        <taxon>Chordata</taxon>
        <taxon>Craniata</taxon>
        <taxon>Vertebrata</taxon>
        <taxon>Euteleostomi</taxon>
        <taxon>Actinopterygii</taxon>
        <taxon>Neopterygii</taxon>
        <taxon>Teleostei</taxon>
        <taxon>Albuliformes</taxon>
        <taxon>Albulidae</taxon>
        <taxon>Albula</taxon>
    </lineage>
</organism>
<evidence type="ECO:0000256" key="8">
    <source>
        <dbReference type="SAM" id="Phobius"/>
    </source>
</evidence>
<comment type="caution">
    <text evidence="9">The sequence shown here is derived from an EMBL/GenBank/DDBJ whole genome shotgun (WGS) entry which is preliminary data.</text>
</comment>
<keyword evidence="4 8" id="KW-1133">Transmembrane helix</keyword>
<feature type="transmembrane region" description="Helical" evidence="8">
    <location>
        <begin position="58"/>
        <end position="79"/>
    </location>
</feature>
<evidence type="ECO:0000256" key="3">
    <source>
        <dbReference type="ARBA" id="ARBA00022692"/>
    </source>
</evidence>